<dbReference type="InterPro" id="IPR043502">
    <property type="entry name" value="DNA/RNA_pol_sf"/>
</dbReference>
<evidence type="ECO:0008006" key="3">
    <source>
        <dbReference type="Google" id="ProtNLM"/>
    </source>
</evidence>
<dbReference type="EMBL" id="CP133613">
    <property type="protein sequence ID" value="WMV13723.1"/>
    <property type="molecule type" value="Genomic_DNA"/>
</dbReference>
<reference evidence="1" key="1">
    <citation type="submission" date="2023-08" db="EMBL/GenBank/DDBJ databases">
        <title>A de novo genome assembly of Solanum verrucosum Schlechtendal, a Mexican diploid species geographically isolated from the other diploid A-genome species in potato relatives.</title>
        <authorList>
            <person name="Hosaka K."/>
        </authorList>
    </citation>
    <scope>NUCLEOTIDE SEQUENCE</scope>
    <source>
        <tissue evidence="1">Young leaves</tissue>
    </source>
</reference>
<accession>A0AAF0PZ54</accession>
<organism evidence="1 2">
    <name type="scientific">Solanum verrucosum</name>
    <dbReference type="NCBI Taxonomy" id="315347"/>
    <lineage>
        <taxon>Eukaryota</taxon>
        <taxon>Viridiplantae</taxon>
        <taxon>Streptophyta</taxon>
        <taxon>Embryophyta</taxon>
        <taxon>Tracheophyta</taxon>
        <taxon>Spermatophyta</taxon>
        <taxon>Magnoliopsida</taxon>
        <taxon>eudicotyledons</taxon>
        <taxon>Gunneridae</taxon>
        <taxon>Pentapetalae</taxon>
        <taxon>asterids</taxon>
        <taxon>lamiids</taxon>
        <taxon>Solanales</taxon>
        <taxon>Solanaceae</taxon>
        <taxon>Solanoideae</taxon>
        <taxon>Solaneae</taxon>
        <taxon>Solanum</taxon>
    </lineage>
</organism>
<dbReference type="AlphaFoldDB" id="A0AAF0PZ54"/>
<dbReference type="Proteomes" id="UP001234989">
    <property type="component" value="Chromosome 2"/>
</dbReference>
<name>A0AAF0PZ54_SOLVR</name>
<gene>
    <name evidence="1" type="ORF">MTR67_007108</name>
</gene>
<keyword evidence="2" id="KW-1185">Reference proteome</keyword>
<protein>
    <recommendedName>
        <fullName evidence="3">Reverse transcriptase domain-containing protein</fullName>
    </recommendedName>
</protein>
<evidence type="ECO:0000313" key="1">
    <source>
        <dbReference type="EMBL" id="WMV13723.1"/>
    </source>
</evidence>
<proteinExistence type="predicted"/>
<dbReference type="SUPFAM" id="SSF56672">
    <property type="entry name" value="DNA/RNA polymerases"/>
    <property type="match status" value="1"/>
</dbReference>
<sequence>MEGFDSMMRRAIQDRRINGFQIGGVRGQYKEICHLLYADDTVIFHEPTEELLSNIRLLLLFFESTSGLKVNWGKSNLFSNQGGAKHLEFGRYTRLQSEKSAYSLFGHASWLPTLRESDMGWPSREDRKTIDKKVLKKLDNLKRNFFWHGCKENNGYKSGEMGYYTEQKIFGRMYLSANMVRTTLGSVMIAITLWGWGMENNQRSLANDKRKHEDASCGDEDVEGMCGNSKSDKIRNEDILNKVVVGPDGQNDRLKKRLATNDYTQIFGLKYGDTFSSVAKIASAHLFYSMVVVHQ</sequence>
<evidence type="ECO:0000313" key="2">
    <source>
        <dbReference type="Proteomes" id="UP001234989"/>
    </source>
</evidence>